<feature type="binding site" evidence="1">
    <location>
        <begin position="224"/>
        <end position="226"/>
    </location>
    <ligand>
        <name>NAD(+)</name>
        <dbReference type="ChEBI" id="CHEBI:57540"/>
    </ligand>
</feature>
<comment type="catalytic activity">
    <reaction evidence="1">
        <text>L-alanine + NAD(+) + H2O = pyruvate + NH4(+) + NADH + H(+)</text>
        <dbReference type="Rhea" id="RHEA:18405"/>
        <dbReference type="ChEBI" id="CHEBI:15361"/>
        <dbReference type="ChEBI" id="CHEBI:15377"/>
        <dbReference type="ChEBI" id="CHEBI:15378"/>
        <dbReference type="ChEBI" id="CHEBI:28938"/>
        <dbReference type="ChEBI" id="CHEBI:57540"/>
        <dbReference type="ChEBI" id="CHEBI:57945"/>
        <dbReference type="ChEBI" id="CHEBI:57972"/>
        <dbReference type="EC" id="1.4.1.1"/>
    </reaction>
</comment>
<feature type="active site" description="Proton donor/acceptor" evidence="1">
    <location>
        <position position="68"/>
    </location>
</feature>
<dbReference type="Pfam" id="PF02423">
    <property type="entry name" value="OCD_Mu_crystall"/>
    <property type="match status" value="1"/>
</dbReference>
<comment type="caution">
    <text evidence="1">Lacks conserved residue(s) required for the propagation of feature annotation.</text>
</comment>
<dbReference type="InterPro" id="IPR003462">
    <property type="entry name" value="ODC_Mu_crystall"/>
</dbReference>
<keyword evidence="1 2" id="KW-0560">Oxidoreductase</keyword>
<protein>
    <recommendedName>
        <fullName evidence="1">Putative alanine dehydrogenase</fullName>
        <shortName evidence="1">AlaDH</shortName>
        <ecNumber evidence="1">1.4.1.1</ecNumber>
    </recommendedName>
</protein>
<name>A0ABT2ERE4_9BACT</name>
<dbReference type="EC" id="1.4.1.1" evidence="1"/>
<proteinExistence type="inferred from homology"/>
<comment type="similarity">
    <text evidence="1">Belongs to the ornithine cyclodeaminase/mu-crystallin family. Archaeal alanine dehydrogenase subfamily.</text>
</comment>
<comment type="caution">
    <text evidence="2">The sequence shown here is derived from an EMBL/GenBank/DDBJ whole genome shotgun (WGS) entry which is preliminary data.</text>
</comment>
<sequence length="318" mass="34308">MRQTIYIHEEQVKELLPLSEAIEAVGNAFRDKAEGHALMPPKLIVPLPNGDFRAMPAYLPKQKVAGVKVVNSHPSNREKGLPTVMAILVMIEPETGFPLAVIEATYLTALRTAAAGALATRTLARPNSQKLAILGAGTQGRFQLLSHKLVLPNLEQVSIWSLDEDLAWQVKRDLEPQLGTAIEVCPNPQSAVQDADVIVTTTPSRKPVVQNDWVSDGVHFTCIGADAPGKQELDPAILRRARIFLDDMAQGMESGEVNVPLNQGLLKPEDIAGELGEVLIGKKEGRTSDDEITVFSSTGLAIQDIACGAVILRKLGVL</sequence>
<dbReference type="Gene3D" id="3.30.1780.10">
    <property type="entry name" value="ornithine cyclodeaminase, domain 1"/>
    <property type="match status" value="1"/>
</dbReference>
<organism evidence="2 3">
    <name type="scientific">Candidatus Fervidibacter sacchari</name>
    <dbReference type="NCBI Taxonomy" id="1448929"/>
    <lineage>
        <taxon>Bacteria</taxon>
        <taxon>Candidatus Fervidibacterota</taxon>
        <taxon>Candidatus Fervidibacter</taxon>
    </lineage>
</organism>
<reference evidence="2 3" key="1">
    <citation type="submission" date="2022-08" db="EMBL/GenBank/DDBJ databases">
        <title>Bacterial and archaeal communities from various locations to study Microbial Dark Matter (Phase II).</title>
        <authorList>
            <person name="Stepanauskas R."/>
        </authorList>
    </citation>
    <scope>NUCLEOTIDE SEQUENCE [LARGE SCALE GENOMIC DNA]</scope>
    <source>
        <strain evidence="2 3">PD1</strain>
    </source>
</reference>
<dbReference type="RefSeq" id="WP_018196659.1">
    <property type="nucleotide sequence ID" value="NZ_CP130454.1"/>
</dbReference>
<keyword evidence="1" id="KW-0520">NAD</keyword>
<feature type="binding site" evidence="1">
    <location>
        <position position="230"/>
    </location>
    <ligand>
        <name>NAD(+)</name>
        <dbReference type="ChEBI" id="CHEBI:57540"/>
    </ligand>
</feature>
<keyword evidence="3" id="KW-1185">Reference proteome</keyword>
<dbReference type="HAMAP" id="MF_00935">
    <property type="entry name" value="AlaDH_arch"/>
    <property type="match status" value="1"/>
</dbReference>
<dbReference type="PIRSF" id="PIRSF001439">
    <property type="entry name" value="CryM"/>
    <property type="match status" value="1"/>
</dbReference>
<evidence type="ECO:0000313" key="2">
    <source>
        <dbReference type="EMBL" id="MCS3920229.1"/>
    </source>
</evidence>
<dbReference type="GO" id="GO:0000286">
    <property type="term" value="F:alanine dehydrogenase activity"/>
    <property type="evidence" value="ECO:0007669"/>
    <property type="project" value="UniProtKB-EC"/>
</dbReference>
<dbReference type="InterPro" id="IPR028609">
    <property type="entry name" value="AlaDH_arch-typ"/>
</dbReference>
<dbReference type="Gene3D" id="3.40.50.720">
    <property type="entry name" value="NAD(P)-binding Rossmann-like Domain"/>
    <property type="match status" value="1"/>
</dbReference>
<dbReference type="PANTHER" id="PTHR13812">
    <property type="entry name" value="KETIMINE REDUCTASE MU-CRYSTALLIN"/>
    <property type="match status" value="1"/>
</dbReference>
<gene>
    <name evidence="2" type="ORF">M2350_002658</name>
</gene>
<evidence type="ECO:0000256" key="1">
    <source>
        <dbReference type="HAMAP-Rule" id="MF_00935"/>
    </source>
</evidence>
<dbReference type="SUPFAM" id="SSF51735">
    <property type="entry name" value="NAD(P)-binding Rossmann-fold domains"/>
    <property type="match status" value="1"/>
</dbReference>
<feature type="binding site" evidence="1">
    <location>
        <position position="111"/>
    </location>
    <ligand>
        <name>NAD(+)</name>
        <dbReference type="ChEBI" id="CHEBI:57540"/>
    </ligand>
</feature>
<feature type="binding site" evidence="1">
    <location>
        <position position="297"/>
    </location>
    <ligand>
        <name>NAD(+)</name>
        <dbReference type="ChEBI" id="CHEBI:57540"/>
    </ligand>
</feature>
<keyword evidence="1" id="KW-0547">Nucleotide-binding</keyword>
<dbReference type="InterPro" id="IPR036291">
    <property type="entry name" value="NAD(P)-bd_dom_sf"/>
</dbReference>
<comment type="function">
    <text evidence="1">Catalyzes the NAD(+)-dependent oxidative deamination of L-alanine to pyruvate, and the reverse reaction, the reductive amination of pyruvate.</text>
</comment>
<dbReference type="InterPro" id="IPR023401">
    <property type="entry name" value="ODC_N"/>
</dbReference>
<dbReference type="PANTHER" id="PTHR13812:SF19">
    <property type="entry name" value="KETIMINE REDUCTASE MU-CRYSTALLIN"/>
    <property type="match status" value="1"/>
</dbReference>
<dbReference type="EMBL" id="JANUCP010000005">
    <property type="protein sequence ID" value="MCS3920229.1"/>
    <property type="molecule type" value="Genomic_DNA"/>
</dbReference>
<accession>A0ABT2ERE4</accession>
<feature type="binding site" evidence="1">
    <location>
        <begin position="138"/>
        <end position="139"/>
    </location>
    <ligand>
        <name>NAD(+)</name>
        <dbReference type="ChEBI" id="CHEBI:57540"/>
    </ligand>
</feature>
<dbReference type="Proteomes" id="UP001204798">
    <property type="component" value="Unassembled WGS sequence"/>
</dbReference>
<evidence type="ECO:0000313" key="3">
    <source>
        <dbReference type="Proteomes" id="UP001204798"/>
    </source>
</evidence>